<gene>
    <name evidence="1" type="ORF">SAMN05661096_00707</name>
</gene>
<evidence type="ECO:0000313" key="1">
    <source>
        <dbReference type="EMBL" id="SMG14806.1"/>
    </source>
</evidence>
<reference evidence="2" key="1">
    <citation type="submission" date="2017-04" db="EMBL/GenBank/DDBJ databases">
        <authorList>
            <person name="Varghese N."/>
            <person name="Submissions S."/>
        </authorList>
    </citation>
    <scope>NUCLEOTIDE SEQUENCE [LARGE SCALE GENOMIC DNA]</scope>
    <source>
        <strain evidence="2">DSM 4125</strain>
    </source>
</reference>
<protein>
    <recommendedName>
        <fullName evidence="3">CopG antitoxin of type II toxin-antitoxin system</fullName>
    </recommendedName>
</protein>
<dbReference type="STRING" id="1028.SAMN05661096_00707"/>
<dbReference type="AlphaFoldDB" id="A0A1X7IKE8"/>
<name>A0A1X7IKE8_9BACT</name>
<dbReference type="InterPro" id="IPR013321">
    <property type="entry name" value="Arc_rbn_hlx_hlx"/>
</dbReference>
<organism evidence="1 2">
    <name type="scientific">Marivirga sericea</name>
    <dbReference type="NCBI Taxonomy" id="1028"/>
    <lineage>
        <taxon>Bacteria</taxon>
        <taxon>Pseudomonadati</taxon>
        <taxon>Bacteroidota</taxon>
        <taxon>Cytophagia</taxon>
        <taxon>Cytophagales</taxon>
        <taxon>Marivirgaceae</taxon>
        <taxon>Marivirga</taxon>
    </lineage>
</organism>
<keyword evidence="2" id="KW-1185">Reference proteome</keyword>
<dbReference type="Gene3D" id="1.10.1220.10">
    <property type="entry name" value="Met repressor-like"/>
    <property type="match status" value="1"/>
</dbReference>
<proteinExistence type="predicted"/>
<evidence type="ECO:0008006" key="3">
    <source>
        <dbReference type="Google" id="ProtNLM"/>
    </source>
</evidence>
<accession>A0A1X7IKE8</accession>
<sequence>MFFGLQFLLFETIRLGLFQLENLGKMKKTSIKASEFDTKFDNGEDITEFLDLENALKPSNKPKRVSIDFPEWMVTELDKVSKRLGVTRQSVIKVFISEKLKEKSL</sequence>
<dbReference type="Proteomes" id="UP000193804">
    <property type="component" value="Unassembled WGS sequence"/>
</dbReference>
<dbReference type="NCBIfam" id="NF047399">
    <property type="entry name" value="BrnA_antitoxin_add"/>
    <property type="match status" value="1"/>
</dbReference>
<dbReference type="GO" id="GO:0006355">
    <property type="term" value="P:regulation of DNA-templated transcription"/>
    <property type="evidence" value="ECO:0007669"/>
    <property type="project" value="InterPro"/>
</dbReference>
<evidence type="ECO:0000313" key="2">
    <source>
        <dbReference type="Proteomes" id="UP000193804"/>
    </source>
</evidence>
<dbReference type="EMBL" id="FXAW01000001">
    <property type="protein sequence ID" value="SMG14806.1"/>
    <property type="molecule type" value="Genomic_DNA"/>
</dbReference>